<organism evidence="2 3">
    <name type="scientific">Hydnum rufescens UP504</name>
    <dbReference type="NCBI Taxonomy" id="1448309"/>
    <lineage>
        <taxon>Eukaryota</taxon>
        <taxon>Fungi</taxon>
        <taxon>Dikarya</taxon>
        <taxon>Basidiomycota</taxon>
        <taxon>Agaricomycotina</taxon>
        <taxon>Agaricomycetes</taxon>
        <taxon>Cantharellales</taxon>
        <taxon>Hydnaceae</taxon>
        <taxon>Hydnum</taxon>
    </lineage>
</organism>
<evidence type="ECO:0000256" key="1">
    <source>
        <dbReference type="SAM" id="MobiDB-lite"/>
    </source>
</evidence>
<feature type="compositionally biased region" description="Polar residues" evidence="1">
    <location>
        <begin position="1000"/>
        <end position="1013"/>
    </location>
</feature>
<feature type="region of interest" description="Disordered" evidence="1">
    <location>
        <begin position="997"/>
        <end position="1079"/>
    </location>
</feature>
<feature type="compositionally biased region" description="Acidic residues" evidence="1">
    <location>
        <begin position="1159"/>
        <end position="1168"/>
    </location>
</feature>
<sequence>MLSAPYSIKPYHQGQADYYHRQIKVIFIPSWAQTPQLPAVEGTARFWQEPYPEDGFPRGARHYYHFFVHPTPRPIPSPLPPHAEPHTIEGWMVDRDGFISIELMGPNEITLEIKRQTGWDSVPLKVVQVSYWRDEDQWAAADPMPSLPNIVWAAGDQYPPGAEVYMTLTGSSHYTYLLSLEKSLCSQNPPCTPTPNHSPPCTPETPPRTAEAGYSLRDSRGMGGPEPGPSYCQGTQYCGSSYRPEEECWEHPCSKGMAPLVHPIGQCMEPSLPQALTGTPPMDQGRIKLPGPNPTSYCPLVGIEIAQEALPAAGALMMKVKKGVQIPGPQNDNNWTSPSSKWVEGSMNHFPSGRSCPHTHKSQSVNLVPSQTHDPMYMNASPEYLETIMGPGSPLGTSYLKGFQYLKRLDTLGAITQSPFKDEMNVLEAYKTLRPALQRGHLKFEEWCSEVDRLEGKRYLSLALVHLATHMALDTIAYLSGLKSPVFSLDEMLIGAIFGPSLEPQAPDPGMPDNGMQWNAVLMERLGMPCWGIMPRVVPQQLDFDAGGQPDVDPLKEADFQKGMQAISCDQQPLQAVIYSQNGHACLLPLLQQAPKSLVMALDSEMPDAYTIEETSEKLKGLLGSKVWSSQWDVPLHLGAHNSISDSLIEVPLGYFHPELRFPLHMGHAPNIMASTISPNKPSTLQGVEPNLCLVLVKEQGIRQKDSQKVLEINFLFKHPNQQDAVLQSLRESDPKVDAHAVDTDPQTWRSDYQHFFDEGYIRQLFTDPWPIKDIVALLELAPPSSHPINTREAAKTVAVDMERARQALLLQMFEVERYPPWLSRLNQFFVERPLRQWNPGNPSIKVPTNQGTRDESAALEVDAKQVEAMIAQVVEQSKNKGSTQGSGFDIQPKKANCQFPYSVLPPKLLLIPKGADSRTEWERNSILESTVLEAEGYQKAWGLLTFFFLELCIILPSIGPPSCFSWTFGLQSIRNHLQHPSAFPMAKKLCHAKPLGHASDSTVRPTSNSTVRPASDPAATHRSNRWKLKEEALQVEPTKAKAKPLYKKKPPKQGLSDEGGWGSEGMESGPVPGSPQTLGAKYRVKTYQKCTAGPQDVSKEPEKADNPLQAPKKLQMGRKASSDPASVPKGDSEAAEVAKGLEGLGDEGEDFSGFPADQFEEPPDSEEEQRRLLGLHTASETQAFGPNAWHKAYSKDPGEASKDTEAPSSSESDGVVPSFADSTTDGEYISGLEEVMNNERNLRDLARLEAERAKGKGKEAEVEVDDEAEEKELGVAHMKPLVSRLTKSQMEHVKHQAEEEREWYAALAQEMQVPAELVLQTAHAQTGKSHGGPWNDFTWLYSAENPDHGEPFELEIFWLLGLLPTASKEIQARVNRKMFSGSSRASVLKKLGKDLSEKGFIEEGNSQSRQSYNLYDLAAVGFVTVLDLMDGAAIANASVFAPSKKIGDIVEQIFWTPANKWKFMYSLGWGPPY</sequence>
<feature type="region of interest" description="Disordered" evidence="1">
    <location>
        <begin position="190"/>
        <end position="228"/>
    </location>
</feature>
<dbReference type="Proteomes" id="UP000886523">
    <property type="component" value="Unassembled WGS sequence"/>
</dbReference>
<dbReference type="EMBL" id="MU129416">
    <property type="protein sequence ID" value="KAF9503197.1"/>
    <property type="molecule type" value="Genomic_DNA"/>
</dbReference>
<gene>
    <name evidence="2" type="ORF">BS47DRAFT_1369720</name>
</gene>
<accession>A0A9P6DG51</accession>
<protein>
    <submittedName>
        <fullName evidence="2">Uncharacterized protein</fullName>
    </submittedName>
</protein>
<comment type="caution">
    <text evidence="2">The sequence shown here is derived from an EMBL/GenBank/DDBJ whole genome shotgun (WGS) entry which is preliminary data.</text>
</comment>
<reference evidence="2" key="1">
    <citation type="journal article" date="2020" name="Nat. Commun.">
        <title>Large-scale genome sequencing of mycorrhizal fungi provides insights into the early evolution of symbiotic traits.</title>
        <authorList>
            <person name="Miyauchi S."/>
            <person name="Kiss E."/>
            <person name="Kuo A."/>
            <person name="Drula E."/>
            <person name="Kohler A."/>
            <person name="Sanchez-Garcia M."/>
            <person name="Morin E."/>
            <person name="Andreopoulos B."/>
            <person name="Barry K.W."/>
            <person name="Bonito G."/>
            <person name="Buee M."/>
            <person name="Carver A."/>
            <person name="Chen C."/>
            <person name="Cichocki N."/>
            <person name="Clum A."/>
            <person name="Culley D."/>
            <person name="Crous P.W."/>
            <person name="Fauchery L."/>
            <person name="Girlanda M."/>
            <person name="Hayes R.D."/>
            <person name="Keri Z."/>
            <person name="LaButti K."/>
            <person name="Lipzen A."/>
            <person name="Lombard V."/>
            <person name="Magnuson J."/>
            <person name="Maillard F."/>
            <person name="Murat C."/>
            <person name="Nolan M."/>
            <person name="Ohm R.A."/>
            <person name="Pangilinan J."/>
            <person name="Pereira M.F."/>
            <person name="Perotto S."/>
            <person name="Peter M."/>
            <person name="Pfister S."/>
            <person name="Riley R."/>
            <person name="Sitrit Y."/>
            <person name="Stielow J.B."/>
            <person name="Szollosi G."/>
            <person name="Zifcakova L."/>
            <person name="Stursova M."/>
            <person name="Spatafora J.W."/>
            <person name="Tedersoo L."/>
            <person name="Vaario L.M."/>
            <person name="Yamada A."/>
            <person name="Yan M."/>
            <person name="Wang P."/>
            <person name="Xu J."/>
            <person name="Bruns T."/>
            <person name="Baldrian P."/>
            <person name="Vilgalys R."/>
            <person name="Dunand C."/>
            <person name="Henrissat B."/>
            <person name="Grigoriev I.V."/>
            <person name="Hibbett D."/>
            <person name="Nagy L.G."/>
            <person name="Martin F.M."/>
        </authorList>
    </citation>
    <scope>NUCLEOTIDE SEQUENCE</scope>
    <source>
        <strain evidence="2">UP504</strain>
    </source>
</reference>
<keyword evidence="3" id="KW-1185">Reference proteome</keyword>
<evidence type="ECO:0000313" key="2">
    <source>
        <dbReference type="EMBL" id="KAF9503197.1"/>
    </source>
</evidence>
<feature type="compositionally biased region" description="Pro residues" evidence="1">
    <location>
        <begin position="190"/>
        <end position="206"/>
    </location>
</feature>
<proteinExistence type="predicted"/>
<feature type="region of interest" description="Disordered" evidence="1">
    <location>
        <begin position="1093"/>
        <end position="1226"/>
    </location>
</feature>
<name>A0A9P6DG51_9AGAM</name>
<feature type="compositionally biased region" description="Basic residues" evidence="1">
    <location>
        <begin position="1041"/>
        <end position="1052"/>
    </location>
</feature>
<evidence type="ECO:0000313" key="3">
    <source>
        <dbReference type="Proteomes" id="UP000886523"/>
    </source>
</evidence>
<feature type="compositionally biased region" description="Basic and acidic residues" evidence="1">
    <location>
        <begin position="1194"/>
        <end position="1206"/>
    </location>
</feature>